<evidence type="ECO:0000256" key="1">
    <source>
        <dbReference type="SAM" id="MobiDB-lite"/>
    </source>
</evidence>
<organism evidence="3 4">
    <name type="scientific">Jhaorihella thermophila</name>
    <dbReference type="NCBI Taxonomy" id="488547"/>
    <lineage>
        <taxon>Bacteria</taxon>
        <taxon>Pseudomonadati</taxon>
        <taxon>Pseudomonadota</taxon>
        <taxon>Alphaproteobacteria</taxon>
        <taxon>Rhodobacterales</taxon>
        <taxon>Paracoccaceae</taxon>
        <taxon>Jhaorihella</taxon>
    </lineage>
</organism>
<reference evidence="4" key="1">
    <citation type="submission" date="2016-10" db="EMBL/GenBank/DDBJ databases">
        <authorList>
            <person name="Varghese N."/>
            <person name="Submissions S."/>
        </authorList>
    </citation>
    <scope>NUCLEOTIDE SEQUENCE [LARGE SCALE GENOMIC DNA]</scope>
    <source>
        <strain evidence="4">DSM 23413</strain>
    </source>
</reference>
<protein>
    <recommendedName>
        <fullName evidence="5">DUF2946 domain-containing protein</fullName>
    </recommendedName>
</protein>
<dbReference type="EMBL" id="FNVD01000014">
    <property type="protein sequence ID" value="SEG17923.1"/>
    <property type="molecule type" value="Genomic_DNA"/>
</dbReference>
<dbReference type="OrthoDB" id="7863585at2"/>
<dbReference type="RefSeq" id="WP_104008809.1">
    <property type="nucleotide sequence ID" value="NZ_FNVD01000014.1"/>
</dbReference>
<accession>A0A1H5Y1W7</accession>
<keyword evidence="4" id="KW-1185">Reference proteome</keyword>
<name>A0A1H5Y1W7_9RHOB</name>
<evidence type="ECO:0000256" key="2">
    <source>
        <dbReference type="SAM" id="SignalP"/>
    </source>
</evidence>
<feature type="chain" id="PRO_5009290058" description="DUF2946 domain-containing protein" evidence="2">
    <location>
        <begin position="26"/>
        <end position="116"/>
    </location>
</feature>
<sequence>MRPSFRIHFALALALLLVVTGQALAMARGNAGAAGQIVLCTGTGPVIVFVDEDGQPIQPPHYCPDFALHLIGDAMLPPETAVPAQLRPAPMPPEPARFAVPRPLPAPNARGPPRPV</sequence>
<gene>
    <name evidence="3" type="ORF">SAMN05421751_11414</name>
</gene>
<keyword evidence="2" id="KW-0732">Signal</keyword>
<evidence type="ECO:0000313" key="4">
    <source>
        <dbReference type="Proteomes" id="UP000236742"/>
    </source>
</evidence>
<dbReference type="AlphaFoldDB" id="A0A1H5Y1W7"/>
<evidence type="ECO:0000313" key="3">
    <source>
        <dbReference type="EMBL" id="SEG17923.1"/>
    </source>
</evidence>
<feature type="region of interest" description="Disordered" evidence="1">
    <location>
        <begin position="83"/>
        <end position="116"/>
    </location>
</feature>
<evidence type="ECO:0008006" key="5">
    <source>
        <dbReference type="Google" id="ProtNLM"/>
    </source>
</evidence>
<dbReference type="Proteomes" id="UP000236742">
    <property type="component" value="Unassembled WGS sequence"/>
</dbReference>
<feature type="compositionally biased region" description="Pro residues" evidence="1">
    <location>
        <begin position="102"/>
        <end position="116"/>
    </location>
</feature>
<proteinExistence type="predicted"/>
<feature type="signal peptide" evidence="2">
    <location>
        <begin position="1"/>
        <end position="25"/>
    </location>
</feature>